<dbReference type="PIRSF" id="PIRSF002741">
    <property type="entry name" value="MppA"/>
    <property type="match status" value="1"/>
</dbReference>
<reference evidence="7 8" key="1">
    <citation type="submission" date="2023-07" db="EMBL/GenBank/DDBJ databases">
        <title>Bacillus lucianemedeirus sp. nov, a new species isolated from an immunobiological production facility.</title>
        <authorList>
            <person name="Costa L.V."/>
            <person name="Miranda R.V.S.L."/>
            <person name="Brandao M.L.L."/>
            <person name="Reis C.M.F."/>
            <person name="Frazao A.M."/>
            <person name="Cruz F.V."/>
            <person name="Baio P.V.P."/>
            <person name="Veras J.F.C."/>
            <person name="Ramos J.N."/>
            <person name="Vieira V."/>
        </authorList>
    </citation>
    <scope>NUCLEOTIDE SEQUENCE [LARGE SCALE GENOMIC DNA]</scope>
    <source>
        <strain evidence="7 8">B190/17</strain>
    </source>
</reference>
<dbReference type="RefSeq" id="WP_404316676.1">
    <property type="nucleotide sequence ID" value="NZ_JAUIYO010000005.1"/>
</dbReference>
<comment type="similarity">
    <text evidence="2">Belongs to the bacterial solute-binding protein 5 family.</text>
</comment>
<feature type="domain" description="Solute-binding protein family 5" evidence="6">
    <location>
        <begin position="76"/>
        <end position="457"/>
    </location>
</feature>
<dbReference type="Gene3D" id="3.10.105.10">
    <property type="entry name" value="Dipeptide-binding Protein, Domain 3"/>
    <property type="match status" value="1"/>
</dbReference>
<evidence type="ECO:0000256" key="1">
    <source>
        <dbReference type="ARBA" id="ARBA00004196"/>
    </source>
</evidence>
<sequence>MKQRKYPLFLALLLSLSMLLAACSEDKENEKKNHILNVTETQDIPSMDSVLATDAVSFNVLNNTMEGLYRLGESDKVVEGIAKGEPRVSEDGKTWTFALRDAKWSNGDPVTAHDFVFAWRKALNPKTAAEYAYIMYDLQHAKAVNEGRKSPEELGVKALDDKTLEVKLEHAVPYFKQLVTFGTFLPQNEKFVTEQGEKFGLEADTTLYNGPFTLAQWKHEDKFNMEKNPQYWDADTVKLEQIHTKIVKDTQTDVNLFERGVVDQIKLSSEFVDKYKGEKGFFTMKESSIFFLRFNQTKNDLLKNADARKAIAMAINKKGMADVLLNNGSVAANYFVPKELGIGPNGKDFRETSGEFLTTNIKEAKKHWKAAKKALGRDTFTLELLNYDDDSAKKSGEFIKWELEKKLPGLMVNIKQQPFKQKLDLEKKMDYDMSLSGWGADYLDPMTYLDVFVTDGAHNQQGFSNAKYDQLIQEAKTTLLLQPEKRWRAMMKAEKILLEDEAAIAPLYQRSRAFLKNSKLEGVLFHKVGADQSYKWAEFKE</sequence>
<comment type="subcellular location">
    <subcellularLocation>
        <location evidence="1">Cell envelope</location>
    </subcellularLocation>
</comment>
<dbReference type="Gene3D" id="3.90.76.10">
    <property type="entry name" value="Dipeptide-binding Protein, Domain 1"/>
    <property type="match status" value="1"/>
</dbReference>
<evidence type="ECO:0000259" key="6">
    <source>
        <dbReference type="Pfam" id="PF00496"/>
    </source>
</evidence>
<dbReference type="InterPro" id="IPR030678">
    <property type="entry name" value="Peptide/Ni-bd"/>
</dbReference>
<dbReference type="EMBL" id="JAUIYO010000005">
    <property type="protein sequence ID" value="MFK2825816.1"/>
    <property type="molecule type" value="Genomic_DNA"/>
</dbReference>
<evidence type="ECO:0000256" key="3">
    <source>
        <dbReference type="ARBA" id="ARBA00022448"/>
    </source>
</evidence>
<feature type="signal peptide" evidence="5">
    <location>
        <begin position="1"/>
        <end position="21"/>
    </location>
</feature>
<organism evidence="7 8">
    <name type="scientific">Bacillus lumedeiriae</name>
    <dbReference type="NCBI Taxonomy" id="3058829"/>
    <lineage>
        <taxon>Bacteria</taxon>
        <taxon>Bacillati</taxon>
        <taxon>Bacillota</taxon>
        <taxon>Bacilli</taxon>
        <taxon>Bacillales</taxon>
        <taxon>Bacillaceae</taxon>
        <taxon>Bacillus</taxon>
    </lineage>
</organism>
<evidence type="ECO:0000256" key="2">
    <source>
        <dbReference type="ARBA" id="ARBA00005695"/>
    </source>
</evidence>
<gene>
    <name evidence="7" type="ORF">QYG89_09050</name>
</gene>
<feature type="chain" id="PRO_5045538272" evidence="5">
    <location>
        <begin position="22"/>
        <end position="541"/>
    </location>
</feature>
<proteinExistence type="inferred from homology"/>
<dbReference type="Proteomes" id="UP001619911">
    <property type="component" value="Unassembled WGS sequence"/>
</dbReference>
<dbReference type="CDD" id="cd08504">
    <property type="entry name" value="PBP2_OppA"/>
    <property type="match status" value="1"/>
</dbReference>
<dbReference type="Pfam" id="PF00496">
    <property type="entry name" value="SBP_bac_5"/>
    <property type="match status" value="1"/>
</dbReference>
<dbReference type="InterPro" id="IPR039424">
    <property type="entry name" value="SBP_5"/>
</dbReference>
<dbReference type="SUPFAM" id="SSF53850">
    <property type="entry name" value="Periplasmic binding protein-like II"/>
    <property type="match status" value="1"/>
</dbReference>
<evidence type="ECO:0000256" key="4">
    <source>
        <dbReference type="ARBA" id="ARBA00022729"/>
    </source>
</evidence>
<dbReference type="PANTHER" id="PTHR30290">
    <property type="entry name" value="PERIPLASMIC BINDING COMPONENT OF ABC TRANSPORTER"/>
    <property type="match status" value="1"/>
</dbReference>
<dbReference type="PANTHER" id="PTHR30290:SF10">
    <property type="entry name" value="PERIPLASMIC OLIGOPEPTIDE-BINDING PROTEIN-RELATED"/>
    <property type="match status" value="1"/>
</dbReference>
<name>A0ABW8IAY2_9BACI</name>
<dbReference type="InterPro" id="IPR000914">
    <property type="entry name" value="SBP_5_dom"/>
</dbReference>
<evidence type="ECO:0000313" key="8">
    <source>
        <dbReference type="Proteomes" id="UP001619911"/>
    </source>
</evidence>
<evidence type="ECO:0000313" key="7">
    <source>
        <dbReference type="EMBL" id="MFK2825816.1"/>
    </source>
</evidence>
<dbReference type="Gene3D" id="3.40.190.10">
    <property type="entry name" value="Periplasmic binding protein-like II"/>
    <property type="match status" value="1"/>
</dbReference>
<comment type="caution">
    <text evidence="7">The sequence shown here is derived from an EMBL/GenBank/DDBJ whole genome shotgun (WGS) entry which is preliminary data.</text>
</comment>
<evidence type="ECO:0000256" key="5">
    <source>
        <dbReference type="SAM" id="SignalP"/>
    </source>
</evidence>
<dbReference type="PROSITE" id="PS51257">
    <property type="entry name" value="PROKAR_LIPOPROTEIN"/>
    <property type="match status" value="1"/>
</dbReference>
<protein>
    <submittedName>
        <fullName evidence="7">Peptide ABC transporter substrate-binding protein</fullName>
    </submittedName>
</protein>
<keyword evidence="4 5" id="KW-0732">Signal</keyword>
<keyword evidence="8" id="KW-1185">Reference proteome</keyword>
<keyword evidence="3" id="KW-0813">Transport</keyword>
<accession>A0ABW8IAY2</accession>